<evidence type="ECO:0000256" key="3">
    <source>
        <dbReference type="ARBA" id="ARBA00022679"/>
    </source>
</evidence>
<reference evidence="7 8" key="1">
    <citation type="submission" date="2020-08" db="EMBL/GenBank/DDBJ databases">
        <title>Genome sequence of Erysipelothrix inopinata DSM 15511T.</title>
        <authorList>
            <person name="Hyun D.-W."/>
            <person name="Bae J.-W."/>
        </authorList>
    </citation>
    <scope>NUCLEOTIDE SEQUENCE [LARGE SCALE GENOMIC DNA]</scope>
    <source>
        <strain evidence="7 8">DSM 15511</strain>
    </source>
</reference>
<dbReference type="GO" id="GO:0004673">
    <property type="term" value="F:protein histidine kinase activity"/>
    <property type="evidence" value="ECO:0007669"/>
    <property type="project" value="UniProtKB-EC"/>
</dbReference>
<protein>
    <recommendedName>
        <fullName evidence="2">histidine kinase</fullName>
        <ecNumber evidence="2">2.7.13.3</ecNumber>
    </recommendedName>
</protein>
<evidence type="ECO:0000313" key="7">
    <source>
        <dbReference type="EMBL" id="QNN61826.1"/>
    </source>
</evidence>
<evidence type="ECO:0000256" key="2">
    <source>
        <dbReference type="ARBA" id="ARBA00012438"/>
    </source>
</evidence>
<comment type="catalytic activity">
    <reaction evidence="1">
        <text>ATP + protein L-histidine = ADP + protein N-phospho-L-histidine.</text>
        <dbReference type="EC" id="2.7.13.3"/>
    </reaction>
</comment>
<evidence type="ECO:0000313" key="8">
    <source>
        <dbReference type="Proteomes" id="UP000515928"/>
    </source>
</evidence>
<dbReference type="InterPro" id="IPR005467">
    <property type="entry name" value="His_kinase_dom"/>
</dbReference>
<sequence length="60" mass="6639">MSKEDQRRVFDKFYQGDGSHATKGNGLGLSLVQKIIDLHQGSITIRSGNGQTTFTIFLPK</sequence>
<keyword evidence="3" id="KW-0808">Transferase</keyword>
<dbReference type="InterPro" id="IPR004358">
    <property type="entry name" value="Sig_transdc_His_kin-like_C"/>
</dbReference>
<dbReference type="EMBL" id="CP060715">
    <property type="protein sequence ID" value="QNN61826.1"/>
    <property type="molecule type" value="Genomic_DNA"/>
</dbReference>
<name>A0A7G9S1V1_9FIRM</name>
<proteinExistence type="predicted"/>
<dbReference type="GO" id="GO:0000160">
    <property type="term" value="P:phosphorelay signal transduction system"/>
    <property type="evidence" value="ECO:0007669"/>
    <property type="project" value="UniProtKB-KW"/>
</dbReference>
<keyword evidence="8" id="KW-1185">Reference proteome</keyword>
<dbReference type="InterPro" id="IPR003594">
    <property type="entry name" value="HATPase_dom"/>
</dbReference>
<evidence type="ECO:0000259" key="6">
    <source>
        <dbReference type="PROSITE" id="PS50109"/>
    </source>
</evidence>
<dbReference type="SUPFAM" id="SSF55874">
    <property type="entry name" value="ATPase domain of HSP90 chaperone/DNA topoisomerase II/histidine kinase"/>
    <property type="match status" value="1"/>
</dbReference>
<dbReference type="PANTHER" id="PTHR43711">
    <property type="entry name" value="TWO-COMPONENT HISTIDINE KINASE"/>
    <property type="match status" value="1"/>
</dbReference>
<keyword evidence="5" id="KW-0902">Two-component regulatory system</keyword>
<dbReference type="Pfam" id="PF02518">
    <property type="entry name" value="HATPase_c"/>
    <property type="match status" value="1"/>
</dbReference>
<dbReference type="PROSITE" id="PS50109">
    <property type="entry name" value="HIS_KIN"/>
    <property type="match status" value="1"/>
</dbReference>
<dbReference type="AlphaFoldDB" id="A0A7G9S1V1"/>
<dbReference type="RefSeq" id="WP_187535018.1">
    <property type="nucleotide sequence ID" value="NZ_CP060715.1"/>
</dbReference>
<dbReference type="PANTHER" id="PTHR43711:SF26">
    <property type="entry name" value="SENSOR HISTIDINE KINASE RCSC"/>
    <property type="match status" value="1"/>
</dbReference>
<evidence type="ECO:0000256" key="4">
    <source>
        <dbReference type="ARBA" id="ARBA00022777"/>
    </source>
</evidence>
<evidence type="ECO:0000256" key="1">
    <source>
        <dbReference type="ARBA" id="ARBA00000085"/>
    </source>
</evidence>
<gene>
    <name evidence="7" type="ORF">H9L01_07265</name>
</gene>
<dbReference type="Gene3D" id="3.30.565.10">
    <property type="entry name" value="Histidine kinase-like ATPase, C-terminal domain"/>
    <property type="match status" value="1"/>
</dbReference>
<organism evidence="7 8">
    <name type="scientific">Erysipelothrix inopinata</name>
    <dbReference type="NCBI Taxonomy" id="225084"/>
    <lineage>
        <taxon>Bacteria</taxon>
        <taxon>Bacillati</taxon>
        <taxon>Bacillota</taxon>
        <taxon>Erysipelotrichia</taxon>
        <taxon>Erysipelotrichales</taxon>
        <taxon>Erysipelotrichaceae</taxon>
        <taxon>Erysipelothrix</taxon>
    </lineage>
</organism>
<dbReference type="PRINTS" id="PR00344">
    <property type="entry name" value="BCTRLSENSOR"/>
</dbReference>
<dbReference type="EC" id="2.7.13.3" evidence="2"/>
<dbReference type="KEGG" id="eio:H9L01_07265"/>
<dbReference type="InterPro" id="IPR050736">
    <property type="entry name" value="Sensor_HK_Regulatory"/>
</dbReference>
<dbReference type="InterPro" id="IPR036890">
    <property type="entry name" value="HATPase_C_sf"/>
</dbReference>
<accession>A0A7G9S1V1</accession>
<dbReference type="Proteomes" id="UP000515928">
    <property type="component" value="Chromosome"/>
</dbReference>
<keyword evidence="4 7" id="KW-0418">Kinase</keyword>
<feature type="domain" description="Histidine kinase" evidence="6">
    <location>
        <begin position="1"/>
        <end position="60"/>
    </location>
</feature>
<evidence type="ECO:0000256" key="5">
    <source>
        <dbReference type="ARBA" id="ARBA00023012"/>
    </source>
</evidence>